<keyword evidence="3" id="KW-1185">Reference proteome</keyword>
<evidence type="ECO:0000313" key="1">
    <source>
        <dbReference type="EMBL" id="QCA28702.1"/>
    </source>
</evidence>
<protein>
    <submittedName>
        <fullName evidence="2">Uncharacterized protein</fullName>
    </submittedName>
</protein>
<dbReference type="AlphaFoldDB" id="A0AAJ5EEX3"/>
<evidence type="ECO:0000313" key="4">
    <source>
        <dbReference type="Proteomes" id="UP000297725"/>
    </source>
</evidence>
<accession>A0AAJ5EEX3</accession>
<reference evidence="2 4" key="1">
    <citation type="submission" date="2019-03" db="EMBL/GenBank/DDBJ databases">
        <title>Vagococcus sp. was isolated fron gut of Carduelis flavirostris.</title>
        <authorList>
            <person name="Ge Y."/>
        </authorList>
    </citation>
    <scope>NUCLEOTIDE SEQUENCE [LARGE SCALE GENOMIC DNA]</scope>
    <source>
        <strain evidence="2 4">CF-210</strain>
    </source>
</reference>
<gene>
    <name evidence="2" type="ORF">E4031_06790</name>
    <name evidence="1" type="ORF">E4Z98_04985</name>
</gene>
<proteinExistence type="predicted"/>
<dbReference type="EMBL" id="CP038865">
    <property type="protein sequence ID" value="QCA28702.1"/>
    <property type="molecule type" value="Genomic_DNA"/>
</dbReference>
<dbReference type="EMBL" id="SRHU01000024">
    <property type="protein sequence ID" value="TFZ40489.1"/>
    <property type="molecule type" value="Genomic_DNA"/>
</dbReference>
<dbReference type="RefSeq" id="WP_135254694.1">
    <property type="nucleotide sequence ID" value="NZ_CP038865.1"/>
</dbReference>
<name>A0AAJ5EEX3_9ENTE</name>
<dbReference type="Proteomes" id="UP000296883">
    <property type="component" value="Chromosome"/>
</dbReference>
<evidence type="ECO:0000313" key="2">
    <source>
        <dbReference type="EMBL" id="TFZ40489.1"/>
    </source>
</evidence>
<reference evidence="1 3" key="2">
    <citation type="journal article" date="2020" name="Int. J. Syst. Evol. Microbiol.">
        <title>Vagococcus xieshaowenii sp. nov., isolated from snow finch (Montifringilla taczanowskii) cloacal content.</title>
        <authorList>
            <person name="Ge Y."/>
            <person name="Yang J."/>
            <person name="Lai X.H."/>
            <person name="Zhang G."/>
            <person name="Jin D."/>
            <person name="Lu S."/>
            <person name="Wang B."/>
            <person name="Huang Y."/>
            <person name="Huang Y."/>
            <person name="Ren Z."/>
            <person name="Zhang X."/>
            <person name="Xu J."/>
        </authorList>
    </citation>
    <scope>NUCLEOTIDE SEQUENCE [LARGE SCALE GENOMIC DNA]</scope>
    <source>
        <strain evidence="1">Personal::cf-49</strain>
        <strain evidence="3">personal::cf-49</strain>
    </source>
</reference>
<sequence length="152" mass="17413">MTKQMNALKFYFRNGETWTIERENIGDLWIRQITTSFGRINGGDFQKINPCEGIKIEIFEEADHVLTDDINQGGLESGMFGRALQYQDIEKMGIVFDNEDEDLVYFPYKDKATPGQEGLDNVYQSTKAGKNNHLYIVIDPNETVDSIYGKDI</sequence>
<organism evidence="2 4">
    <name type="scientific">Vagococcus xieshaowenii</name>
    <dbReference type="NCBI Taxonomy" id="2562451"/>
    <lineage>
        <taxon>Bacteria</taxon>
        <taxon>Bacillati</taxon>
        <taxon>Bacillota</taxon>
        <taxon>Bacilli</taxon>
        <taxon>Lactobacillales</taxon>
        <taxon>Enterococcaceae</taxon>
        <taxon>Vagococcus</taxon>
    </lineage>
</organism>
<evidence type="ECO:0000313" key="3">
    <source>
        <dbReference type="Proteomes" id="UP000296883"/>
    </source>
</evidence>
<dbReference type="Proteomes" id="UP000297725">
    <property type="component" value="Unassembled WGS sequence"/>
</dbReference>